<name>A0A381N830_9ZZZZ</name>
<organism evidence="22">
    <name type="scientific">marine metagenome</name>
    <dbReference type="NCBI Taxonomy" id="408172"/>
    <lineage>
        <taxon>unclassified sequences</taxon>
        <taxon>metagenomes</taxon>
        <taxon>ecological metagenomes</taxon>
    </lineage>
</organism>
<dbReference type="Pfam" id="PF01588">
    <property type="entry name" value="tRNA_bind"/>
    <property type="match status" value="1"/>
</dbReference>
<comment type="cofactor">
    <cofactor evidence="1">
        <name>Mg(2+)</name>
        <dbReference type="ChEBI" id="CHEBI:18420"/>
    </cofactor>
</comment>
<dbReference type="InterPro" id="IPR005146">
    <property type="entry name" value="B3/B4_tRNA-bd"/>
</dbReference>
<evidence type="ECO:0000256" key="18">
    <source>
        <dbReference type="ARBA" id="ARBA00049255"/>
    </source>
</evidence>
<feature type="domain" description="TRNA-binding" evidence="19">
    <location>
        <begin position="1"/>
        <end position="100"/>
    </location>
</feature>
<keyword evidence="15" id="KW-0648">Protein biosynthesis</keyword>
<evidence type="ECO:0000256" key="2">
    <source>
        <dbReference type="ARBA" id="ARBA00004496"/>
    </source>
</evidence>
<dbReference type="CDD" id="cd02796">
    <property type="entry name" value="tRNA_bind_bactPheRS"/>
    <property type="match status" value="1"/>
</dbReference>
<keyword evidence="11" id="KW-0547">Nucleotide-binding</keyword>
<evidence type="ECO:0000256" key="6">
    <source>
        <dbReference type="ARBA" id="ARBA00017032"/>
    </source>
</evidence>
<evidence type="ECO:0000313" key="22">
    <source>
        <dbReference type="EMBL" id="SUZ50599.1"/>
    </source>
</evidence>
<dbReference type="HAMAP" id="MF_00283">
    <property type="entry name" value="Phe_tRNA_synth_beta1"/>
    <property type="match status" value="1"/>
</dbReference>
<dbReference type="GO" id="GO:0006432">
    <property type="term" value="P:phenylalanyl-tRNA aminoacylation"/>
    <property type="evidence" value="ECO:0007669"/>
    <property type="project" value="InterPro"/>
</dbReference>
<keyword evidence="13" id="KW-0460">Magnesium</keyword>
<dbReference type="PROSITE" id="PS50886">
    <property type="entry name" value="TRBD"/>
    <property type="match status" value="1"/>
</dbReference>
<dbReference type="FunFam" id="3.30.70.380:FF:000001">
    <property type="entry name" value="Phenylalanine--tRNA ligase beta subunit"/>
    <property type="match status" value="1"/>
</dbReference>
<proteinExistence type="inferred from homology"/>
<keyword evidence="12" id="KW-0067">ATP-binding</keyword>
<dbReference type="FunFam" id="2.40.50.140:FF:000045">
    <property type="entry name" value="Phenylalanine--tRNA ligase beta subunit"/>
    <property type="match status" value="1"/>
</dbReference>
<evidence type="ECO:0000256" key="3">
    <source>
        <dbReference type="ARBA" id="ARBA00008653"/>
    </source>
</evidence>
<keyword evidence="10" id="KW-0479">Metal-binding</keyword>
<dbReference type="SMART" id="SM00896">
    <property type="entry name" value="FDX-ACB"/>
    <property type="match status" value="1"/>
</dbReference>
<dbReference type="Pfam" id="PF17759">
    <property type="entry name" value="tRNA_synthFbeta"/>
    <property type="match status" value="1"/>
</dbReference>
<dbReference type="PROSITE" id="PS51447">
    <property type="entry name" value="FDX_ACB"/>
    <property type="match status" value="1"/>
</dbReference>
<feature type="domain" description="FDX-ACB" evidence="20">
    <location>
        <begin position="652"/>
        <end position="745"/>
    </location>
</feature>
<dbReference type="SUPFAM" id="SSF50249">
    <property type="entry name" value="Nucleic acid-binding proteins"/>
    <property type="match status" value="1"/>
</dbReference>
<dbReference type="PROSITE" id="PS51483">
    <property type="entry name" value="B5"/>
    <property type="match status" value="1"/>
</dbReference>
<evidence type="ECO:0000256" key="8">
    <source>
        <dbReference type="ARBA" id="ARBA00022555"/>
    </source>
</evidence>
<keyword evidence="7" id="KW-0963">Cytoplasm</keyword>
<dbReference type="InterPro" id="IPR036690">
    <property type="entry name" value="Fdx_antiC-bd_sf"/>
</dbReference>
<dbReference type="InterPro" id="IPR009061">
    <property type="entry name" value="DNA-bd_dom_put_sf"/>
</dbReference>
<dbReference type="PANTHER" id="PTHR10947:SF0">
    <property type="entry name" value="PHENYLALANINE--TRNA LIGASE BETA SUBUNIT"/>
    <property type="match status" value="1"/>
</dbReference>
<evidence type="ECO:0000256" key="9">
    <source>
        <dbReference type="ARBA" id="ARBA00022598"/>
    </source>
</evidence>
<dbReference type="GO" id="GO:0009328">
    <property type="term" value="C:phenylalanine-tRNA ligase complex"/>
    <property type="evidence" value="ECO:0007669"/>
    <property type="project" value="TreeGrafter"/>
</dbReference>
<evidence type="ECO:0000256" key="12">
    <source>
        <dbReference type="ARBA" id="ARBA00022840"/>
    </source>
</evidence>
<dbReference type="FunFam" id="3.50.40.10:FF:000001">
    <property type="entry name" value="Phenylalanine--tRNA ligase beta subunit"/>
    <property type="match status" value="1"/>
</dbReference>
<dbReference type="EMBL" id="UINC01000178">
    <property type="protein sequence ID" value="SUZ50599.1"/>
    <property type="molecule type" value="Genomic_DNA"/>
</dbReference>
<dbReference type="SUPFAM" id="SSF55681">
    <property type="entry name" value="Class II aaRS and biotin synthetases"/>
    <property type="match status" value="1"/>
</dbReference>
<evidence type="ECO:0000256" key="13">
    <source>
        <dbReference type="ARBA" id="ARBA00022842"/>
    </source>
</evidence>
<dbReference type="Pfam" id="PF03147">
    <property type="entry name" value="FDX-ACB"/>
    <property type="match status" value="1"/>
</dbReference>
<dbReference type="GO" id="GO:0000049">
    <property type="term" value="F:tRNA binding"/>
    <property type="evidence" value="ECO:0007669"/>
    <property type="project" value="UniProtKB-KW"/>
</dbReference>
<dbReference type="InterPro" id="IPR004532">
    <property type="entry name" value="Phe-tRNA-ligase_IIc_bsu_bact"/>
</dbReference>
<dbReference type="InterPro" id="IPR041616">
    <property type="entry name" value="PheRS_beta_core"/>
</dbReference>
<feature type="non-terminal residue" evidence="22">
    <location>
        <position position="1"/>
    </location>
</feature>
<dbReference type="SMART" id="SM00874">
    <property type="entry name" value="B5"/>
    <property type="match status" value="1"/>
</dbReference>
<dbReference type="Gene3D" id="2.40.50.140">
    <property type="entry name" value="Nucleic acid-binding proteins"/>
    <property type="match status" value="1"/>
</dbReference>
<dbReference type="InterPro" id="IPR005121">
    <property type="entry name" value="Fdx_antiC-bd"/>
</dbReference>
<dbReference type="AlphaFoldDB" id="A0A381N830"/>
<dbReference type="InterPro" id="IPR033714">
    <property type="entry name" value="tRNA_bind_bactPheRS"/>
</dbReference>
<dbReference type="InterPro" id="IPR005147">
    <property type="entry name" value="tRNA_synthase_B5-dom"/>
</dbReference>
<dbReference type="InterPro" id="IPR020825">
    <property type="entry name" value="Phe-tRNA_synthase-like_B3/B4"/>
</dbReference>
<dbReference type="SMART" id="SM00873">
    <property type="entry name" value="B3_4"/>
    <property type="match status" value="1"/>
</dbReference>
<comment type="similarity">
    <text evidence="3">Belongs to the phenylalanyl-tRNA synthetase beta subunit family. Type 1 subfamily.</text>
</comment>
<evidence type="ECO:0000256" key="11">
    <source>
        <dbReference type="ARBA" id="ARBA00022741"/>
    </source>
</evidence>
<dbReference type="InterPro" id="IPR045060">
    <property type="entry name" value="Phe-tRNA-ligase_IIc_bsu"/>
</dbReference>
<dbReference type="GO" id="GO:0005524">
    <property type="term" value="F:ATP binding"/>
    <property type="evidence" value="ECO:0007669"/>
    <property type="project" value="UniProtKB-KW"/>
</dbReference>
<evidence type="ECO:0000256" key="5">
    <source>
        <dbReference type="ARBA" id="ARBA00012814"/>
    </source>
</evidence>
<evidence type="ECO:0000256" key="1">
    <source>
        <dbReference type="ARBA" id="ARBA00001946"/>
    </source>
</evidence>
<evidence type="ECO:0000256" key="4">
    <source>
        <dbReference type="ARBA" id="ARBA00011209"/>
    </source>
</evidence>
<comment type="subcellular location">
    <subcellularLocation>
        <location evidence="2">Cytoplasm</location>
    </subcellularLocation>
</comment>
<accession>A0A381N830</accession>
<comment type="subunit">
    <text evidence="4">Tetramer of two alpha and two beta subunits.</text>
</comment>
<dbReference type="NCBIfam" id="TIGR00472">
    <property type="entry name" value="pheT_bact"/>
    <property type="match status" value="1"/>
</dbReference>
<dbReference type="PANTHER" id="PTHR10947">
    <property type="entry name" value="PHENYLALANYL-TRNA SYNTHETASE BETA CHAIN AND LEUCINE-RICH REPEAT-CONTAINING PROTEIN 47"/>
    <property type="match status" value="1"/>
</dbReference>
<evidence type="ECO:0000256" key="7">
    <source>
        <dbReference type="ARBA" id="ARBA00022490"/>
    </source>
</evidence>
<evidence type="ECO:0000259" key="21">
    <source>
        <dbReference type="PROSITE" id="PS51483"/>
    </source>
</evidence>
<evidence type="ECO:0000256" key="14">
    <source>
        <dbReference type="ARBA" id="ARBA00022884"/>
    </source>
</evidence>
<dbReference type="InterPro" id="IPR002547">
    <property type="entry name" value="tRNA-bd_dom"/>
</dbReference>
<dbReference type="Gene3D" id="3.30.70.380">
    <property type="entry name" value="Ferrodoxin-fold anticodon-binding domain"/>
    <property type="match status" value="1"/>
</dbReference>
<dbReference type="Pfam" id="PF03483">
    <property type="entry name" value="B3_4"/>
    <property type="match status" value="1"/>
</dbReference>
<protein>
    <recommendedName>
        <fullName evidence="6">Phenylalanine--tRNA ligase beta subunit</fullName>
        <ecNumber evidence="5">6.1.1.20</ecNumber>
    </recommendedName>
    <alternativeName>
        <fullName evidence="17">Phenylalanyl-tRNA synthetase beta subunit</fullName>
    </alternativeName>
</protein>
<dbReference type="EC" id="6.1.1.20" evidence="5"/>
<comment type="catalytic activity">
    <reaction evidence="18">
        <text>tRNA(Phe) + L-phenylalanine + ATP = L-phenylalanyl-tRNA(Phe) + AMP + diphosphate + H(+)</text>
        <dbReference type="Rhea" id="RHEA:19413"/>
        <dbReference type="Rhea" id="RHEA-COMP:9668"/>
        <dbReference type="Rhea" id="RHEA-COMP:9699"/>
        <dbReference type="ChEBI" id="CHEBI:15378"/>
        <dbReference type="ChEBI" id="CHEBI:30616"/>
        <dbReference type="ChEBI" id="CHEBI:33019"/>
        <dbReference type="ChEBI" id="CHEBI:58095"/>
        <dbReference type="ChEBI" id="CHEBI:78442"/>
        <dbReference type="ChEBI" id="CHEBI:78531"/>
        <dbReference type="ChEBI" id="CHEBI:456215"/>
        <dbReference type="EC" id="6.1.1.20"/>
    </reaction>
</comment>
<dbReference type="Pfam" id="PF03484">
    <property type="entry name" value="B5"/>
    <property type="match status" value="1"/>
</dbReference>
<dbReference type="Gene3D" id="3.50.40.10">
    <property type="entry name" value="Phenylalanyl-trna Synthetase, Chain B, domain 3"/>
    <property type="match status" value="1"/>
</dbReference>
<evidence type="ECO:0000256" key="17">
    <source>
        <dbReference type="ARBA" id="ARBA00033189"/>
    </source>
</evidence>
<reference evidence="22" key="1">
    <citation type="submission" date="2018-05" db="EMBL/GenBank/DDBJ databases">
        <authorList>
            <person name="Lanie J.A."/>
            <person name="Ng W.-L."/>
            <person name="Kazmierczak K.M."/>
            <person name="Andrzejewski T.M."/>
            <person name="Davidsen T.M."/>
            <person name="Wayne K.J."/>
            <person name="Tettelin H."/>
            <person name="Glass J.I."/>
            <person name="Rusch D."/>
            <person name="Podicherti R."/>
            <person name="Tsui H.-C.T."/>
            <person name="Winkler M.E."/>
        </authorList>
    </citation>
    <scope>NUCLEOTIDE SEQUENCE</scope>
</reference>
<keyword evidence="16" id="KW-0030">Aminoacyl-tRNA synthetase</keyword>
<evidence type="ECO:0000259" key="20">
    <source>
        <dbReference type="PROSITE" id="PS51447"/>
    </source>
</evidence>
<dbReference type="InterPro" id="IPR012340">
    <property type="entry name" value="NA-bd_OB-fold"/>
</dbReference>
<sequence length="745" mass="82835">VVECGPHENADKLSVCEVDTGDGENHSIVCGAPNVKSGIYVPVAKVGATLNNGDFKIKQAKLRGVESHGMICSERELSISDEHEGIMILDTEADLGTPIEEILTFKEDTLFEIDLTPNRGDCLSHLGVARELGINAEVDIKRRAVDVAESENPTSNEIKIDIADKDACPRYVARVIKGVKVGPSPQWLVDRMTSIGQSSINNIVDAANYVLMDSGHPMHTFDFDTISGNEIIVRYAENGEKFTTLDNEKRDLKDFHLLICDGETPIALAGIMGGANSEITDRTTNILIESAYFSPTVVRKGAKVLDLSTEASKRFERDTDMDGIIPAINQLATLIVEVAGGEICKGVVDEYPAEKIPHTFNFSLEKCEALLGTHITEKKIETIFDSLQITYKNKNGSFQCTIPTFRNDLEREVDLYEEVARVIGYDNIPSAVQFTGSYNSFVEDDQQLDSLLRTHLQYNGYYEHYSNSLQHENDTNLFLGGEAVELKNPLSQDMAFIRNSIIPGLLMAASYNEKRQEKGFKLFEIGAIHNQSKKSATGSKEKFHLGLLWYGEPQSHWRNYEDRDLYRCKGEIVQLLESVGLSNISYKVGTEKGFETSLKIYSGKTQIGNVGILDNKVLKQYDIKVNPTVCDLSLHNMRTLWQNRKLGYSPPPAYPSMNRDIALQVSRDKPAEDLLTTIQKEGGNTLKDVSLFDVYQSDEVGDNNKSLAFSLKFQSEATTLTDTEVDADVEKILNSLKKAHGAIQR</sequence>
<dbReference type="SUPFAM" id="SSF54991">
    <property type="entry name" value="Anticodon-binding domain of PheRS"/>
    <property type="match status" value="1"/>
</dbReference>
<dbReference type="GO" id="GO:0004826">
    <property type="term" value="F:phenylalanine-tRNA ligase activity"/>
    <property type="evidence" value="ECO:0007669"/>
    <property type="project" value="UniProtKB-EC"/>
</dbReference>
<dbReference type="SUPFAM" id="SSF56037">
    <property type="entry name" value="PheT/TilS domain"/>
    <property type="match status" value="1"/>
</dbReference>
<dbReference type="GO" id="GO:0000287">
    <property type="term" value="F:magnesium ion binding"/>
    <property type="evidence" value="ECO:0007669"/>
    <property type="project" value="InterPro"/>
</dbReference>
<keyword evidence="8" id="KW-0820">tRNA-binding</keyword>
<evidence type="ECO:0000256" key="10">
    <source>
        <dbReference type="ARBA" id="ARBA00022723"/>
    </source>
</evidence>
<keyword evidence="14" id="KW-0694">RNA-binding</keyword>
<keyword evidence="9" id="KW-0436">Ligase</keyword>
<dbReference type="Gene3D" id="3.30.56.10">
    <property type="match status" value="2"/>
</dbReference>
<evidence type="ECO:0000256" key="16">
    <source>
        <dbReference type="ARBA" id="ARBA00023146"/>
    </source>
</evidence>
<dbReference type="Gene3D" id="3.30.930.10">
    <property type="entry name" value="Bira Bifunctional Protein, Domain 2"/>
    <property type="match status" value="1"/>
</dbReference>
<dbReference type="NCBIfam" id="NF045760">
    <property type="entry name" value="YtpR"/>
    <property type="match status" value="1"/>
</dbReference>
<feature type="domain" description="B5" evidence="21">
    <location>
        <begin position="355"/>
        <end position="430"/>
    </location>
</feature>
<dbReference type="SUPFAM" id="SSF46955">
    <property type="entry name" value="Putative DNA-binding domain"/>
    <property type="match status" value="1"/>
</dbReference>
<dbReference type="InterPro" id="IPR045864">
    <property type="entry name" value="aa-tRNA-synth_II/BPL/LPL"/>
</dbReference>
<evidence type="ECO:0000259" key="19">
    <source>
        <dbReference type="PROSITE" id="PS50886"/>
    </source>
</evidence>
<evidence type="ECO:0000256" key="15">
    <source>
        <dbReference type="ARBA" id="ARBA00022917"/>
    </source>
</evidence>
<gene>
    <name evidence="22" type="ORF">METZ01_LOCUS3453</name>
</gene>